<dbReference type="Gene3D" id="3.20.20.140">
    <property type="entry name" value="Metal-dependent hydrolases"/>
    <property type="match status" value="2"/>
</dbReference>
<gene>
    <name evidence="13" type="ORF">DM01DRAFT_1287045</name>
    <name evidence="14" type="ORF">DM01DRAFT_1321887</name>
</gene>
<keyword evidence="6 8" id="KW-0119">Carbohydrate metabolism</keyword>
<dbReference type="OrthoDB" id="10264777at2759"/>
<dbReference type="Proteomes" id="UP000242146">
    <property type="component" value="Unassembled WGS sequence"/>
</dbReference>
<dbReference type="PANTHER" id="PTHR11113">
    <property type="entry name" value="N-ACETYLGLUCOSAMINE-6-PHOSPHATE DEACETYLASE"/>
    <property type="match status" value="1"/>
</dbReference>
<keyword evidence="15" id="KW-1185">Reference proteome</keyword>
<accession>A0A1X2GJN9</accession>
<dbReference type="EMBL" id="MCGT01000013">
    <property type="protein sequence ID" value="ORX54528.1"/>
    <property type="molecule type" value="Genomic_DNA"/>
</dbReference>
<protein>
    <recommendedName>
        <fullName evidence="3 8">N-acetylglucosamine-6-phosphate deacetylase</fullName>
        <ecNumber evidence="2 8">3.5.1.25</ecNumber>
    </recommendedName>
</protein>
<dbReference type="STRING" id="101127.A0A1X2GJN9"/>
<feature type="binding site" evidence="10">
    <location>
        <begin position="332"/>
        <end position="334"/>
    </location>
    <ligand>
        <name>substrate</name>
    </ligand>
</feature>
<feature type="domain" description="Amidohydrolase-related" evidence="12">
    <location>
        <begin position="104"/>
        <end position="405"/>
    </location>
</feature>
<proteinExistence type="inferred from homology"/>
<dbReference type="GO" id="GO:0006046">
    <property type="term" value="P:N-acetylglucosamine catabolic process"/>
    <property type="evidence" value="ECO:0007669"/>
    <property type="project" value="TreeGrafter"/>
</dbReference>
<dbReference type="EMBL" id="MCGT01000013">
    <property type="protein sequence ID" value="ORX54525.1"/>
    <property type="molecule type" value="Genomic_DNA"/>
</dbReference>
<comment type="caution">
    <text evidence="14">The sequence shown here is derived from an EMBL/GenBank/DDBJ whole genome shotgun (WGS) entry which is preliminary data.</text>
</comment>
<reference evidence="14 15" key="1">
    <citation type="submission" date="2016-07" db="EMBL/GenBank/DDBJ databases">
        <title>Pervasive Adenine N6-methylation of Active Genes in Fungi.</title>
        <authorList>
            <consortium name="DOE Joint Genome Institute"/>
            <person name="Mondo S.J."/>
            <person name="Dannebaum R.O."/>
            <person name="Kuo R.C."/>
            <person name="Labutti K."/>
            <person name="Haridas S."/>
            <person name="Kuo A."/>
            <person name="Salamov A."/>
            <person name="Ahrendt S.R."/>
            <person name="Lipzen A."/>
            <person name="Sullivan W."/>
            <person name="Andreopoulos W.B."/>
            <person name="Clum A."/>
            <person name="Lindquist E."/>
            <person name="Daum C."/>
            <person name="Ramamoorthy G.K."/>
            <person name="Gryganskyi A."/>
            <person name="Culley D."/>
            <person name="Magnuson J.K."/>
            <person name="James T.Y."/>
            <person name="O'Malley M.A."/>
            <person name="Stajich J.E."/>
            <person name="Spatafora J.W."/>
            <person name="Visel A."/>
            <person name="Grigoriev I.V."/>
        </authorList>
    </citation>
    <scope>NUCLEOTIDE SEQUENCE [LARGE SCALE GENOMIC DNA]</scope>
    <source>
        <strain evidence="14 15">NRRL 3301</strain>
    </source>
</reference>
<evidence type="ECO:0000256" key="3">
    <source>
        <dbReference type="ARBA" id="ARBA00018029"/>
    </source>
</evidence>
<evidence type="ECO:0000313" key="15">
    <source>
        <dbReference type="Proteomes" id="UP000242146"/>
    </source>
</evidence>
<feature type="binding site" evidence="10">
    <location>
        <begin position="219"/>
        <end position="220"/>
    </location>
    <ligand>
        <name>substrate</name>
    </ligand>
</feature>
<feature type="binding site" evidence="11">
    <location>
        <position position="195"/>
    </location>
    <ligand>
        <name>Zn(2+)</name>
        <dbReference type="ChEBI" id="CHEBI:29105"/>
    </ligand>
</feature>
<feature type="binding site" evidence="10">
    <location>
        <position position="276"/>
    </location>
    <ligand>
        <name>substrate</name>
    </ligand>
</feature>
<dbReference type="PANTHER" id="PTHR11113:SF14">
    <property type="entry name" value="N-ACETYLGLUCOSAMINE-6-PHOSPHATE DEACETYLASE"/>
    <property type="match status" value="1"/>
</dbReference>
<evidence type="ECO:0000256" key="7">
    <source>
        <dbReference type="ARBA" id="ARBA00047647"/>
    </source>
</evidence>
<dbReference type="InterPro" id="IPR032466">
    <property type="entry name" value="Metal_Hydrolase"/>
</dbReference>
<keyword evidence="5 8" id="KW-0378">Hydrolase</keyword>
<dbReference type="AlphaFoldDB" id="A0A1X2GJN9"/>
<evidence type="ECO:0000256" key="5">
    <source>
        <dbReference type="ARBA" id="ARBA00022801"/>
    </source>
</evidence>
<feature type="binding site" evidence="11">
    <location>
        <position position="115"/>
    </location>
    <ligand>
        <name>Zn(2+)</name>
        <dbReference type="ChEBI" id="CHEBI:29105"/>
    </ligand>
</feature>
<feature type="binding site" evidence="10">
    <location>
        <position position="134"/>
    </location>
    <ligand>
        <name>substrate</name>
    </ligand>
</feature>
<evidence type="ECO:0000256" key="4">
    <source>
        <dbReference type="ARBA" id="ARBA00022723"/>
    </source>
</evidence>
<evidence type="ECO:0000259" key="12">
    <source>
        <dbReference type="Pfam" id="PF01979"/>
    </source>
</evidence>
<evidence type="ECO:0000256" key="6">
    <source>
        <dbReference type="ARBA" id="ARBA00023277"/>
    </source>
</evidence>
<dbReference type="SUPFAM" id="SSF51338">
    <property type="entry name" value="Composite domain of metallo-dependent hydrolases"/>
    <property type="match status" value="1"/>
</dbReference>
<name>A0A1X2GJN9_9FUNG</name>
<comment type="cofactor">
    <cofactor evidence="11">
        <name>a divalent metal cation</name>
        <dbReference type="ChEBI" id="CHEBI:60240"/>
    </cofactor>
    <text evidence="11">Binds 1 divalent metal cation per subunit.</text>
</comment>
<keyword evidence="4 11" id="KW-0479">Metal-binding</keyword>
<sequence length="412" mass="44896">MVDGALYKVINAKILRDHALVENDYVWFQNGKFVDAQTNFFKQRKEADHIIDAEGAIVAPGYLDIQINGSYGIDFADYEESVEKIKQDIDKVAKGLLQDGCKANAYSEILGAHVEGPFISHEKKGKPKKKKAGAHDDNVIRDARRGLVDFDEAYGPELKNQQKAVCILTLAPEIDGVLDCIPQLQQRGITVSLGHSAAHVKAAEAGVANGANLMTHLFNAMLPFHQRDPGMVGILGATDLPAPRHPNRHPSPSFTSPGRHLPDPRPFYGIICDGIHVHPNSVRIAYYSHPKGCILVTDALSASGLPPGRYQLGGQDIEVRHGGAYLVGTDTLAGSTVTIDQCVRNFRRFTRCSVVEALEAATLHPALALGIADRKGSLVPGADADMVFLDNDLNLKRVFVRGEEVDLVKHRK</sequence>
<dbReference type="GO" id="GO:0008448">
    <property type="term" value="F:N-acetylglucosamine-6-phosphate deacetylase activity"/>
    <property type="evidence" value="ECO:0007669"/>
    <property type="project" value="UniProtKB-UniRule"/>
</dbReference>
<feature type="active site" description="Proton donor/acceptor" evidence="9">
    <location>
        <position position="298"/>
    </location>
</feature>
<evidence type="ECO:0000313" key="13">
    <source>
        <dbReference type="EMBL" id="ORX54525.1"/>
    </source>
</evidence>
<evidence type="ECO:0000256" key="2">
    <source>
        <dbReference type="ARBA" id="ARBA00011899"/>
    </source>
</evidence>
<dbReference type="InterPro" id="IPR006680">
    <property type="entry name" value="Amidohydro-rel"/>
</dbReference>
<evidence type="ECO:0000256" key="1">
    <source>
        <dbReference type="ARBA" id="ARBA00010716"/>
    </source>
</evidence>
<organism evidence="14 15">
    <name type="scientific">Hesseltinella vesiculosa</name>
    <dbReference type="NCBI Taxonomy" id="101127"/>
    <lineage>
        <taxon>Eukaryota</taxon>
        <taxon>Fungi</taxon>
        <taxon>Fungi incertae sedis</taxon>
        <taxon>Mucoromycota</taxon>
        <taxon>Mucoromycotina</taxon>
        <taxon>Mucoromycetes</taxon>
        <taxon>Mucorales</taxon>
        <taxon>Cunninghamellaceae</taxon>
        <taxon>Hesseltinella</taxon>
    </lineage>
</organism>
<dbReference type="Gene3D" id="2.30.40.10">
    <property type="entry name" value="Urease, subunit C, domain 1"/>
    <property type="match status" value="1"/>
</dbReference>
<dbReference type="PIRSF" id="PIRSF038994">
    <property type="entry name" value="NagA"/>
    <property type="match status" value="1"/>
</dbReference>
<comment type="catalytic activity">
    <reaction evidence="7 8">
        <text>N-acetyl-D-glucosamine 6-phosphate + H2O = D-glucosamine 6-phosphate + acetate</text>
        <dbReference type="Rhea" id="RHEA:22936"/>
        <dbReference type="ChEBI" id="CHEBI:15377"/>
        <dbReference type="ChEBI" id="CHEBI:30089"/>
        <dbReference type="ChEBI" id="CHEBI:57513"/>
        <dbReference type="ChEBI" id="CHEBI:58725"/>
        <dbReference type="EC" id="3.5.1.25"/>
    </reaction>
</comment>
<evidence type="ECO:0000256" key="11">
    <source>
        <dbReference type="PIRSR" id="PIRSR038994-3"/>
    </source>
</evidence>
<feature type="binding site" evidence="10">
    <location>
        <position position="227"/>
    </location>
    <ligand>
        <name>substrate</name>
    </ligand>
</feature>
<evidence type="ECO:0000313" key="14">
    <source>
        <dbReference type="EMBL" id="ORX54528.1"/>
    </source>
</evidence>
<dbReference type="SUPFAM" id="SSF51556">
    <property type="entry name" value="Metallo-dependent hydrolases"/>
    <property type="match status" value="1"/>
</dbReference>
<comment type="similarity">
    <text evidence="1 8">Belongs to the metallo-dependent hydrolases superfamily. NagA family.</text>
</comment>
<feature type="binding site" evidence="11">
    <location>
        <position position="216"/>
    </location>
    <ligand>
        <name>Zn(2+)</name>
        <dbReference type="ChEBI" id="CHEBI:29105"/>
    </ligand>
</feature>
<evidence type="ECO:0000256" key="9">
    <source>
        <dbReference type="PIRSR" id="PIRSR038994-1"/>
    </source>
</evidence>
<evidence type="ECO:0000256" key="10">
    <source>
        <dbReference type="PIRSR" id="PIRSR038994-2"/>
    </source>
</evidence>
<dbReference type="EC" id="3.5.1.25" evidence="2 8"/>
<dbReference type="Pfam" id="PF01979">
    <property type="entry name" value="Amidohydro_1"/>
    <property type="match status" value="1"/>
</dbReference>
<dbReference type="InterPro" id="IPR003764">
    <property type="entry name" value="GlcNAc_6-P_deAcase"/>
</dbReference>
<dbReference type="GO" id="GO:0046872">
    <property type="term" value="F:metal ion binding"/>
    <property type="evidence" value="ECO:0007669"/>
    <property type="project" value="UniProtKB-KW"/>
</dbReference>
<dbReference type="InterPro" id="IPR011059">
    <property type="entry name" value="Metal-dep_hydrolase_composite"/>
</dbReference>
<evidence type="ECO:0000256" key="8">
    <source>
        <dbReference type="PIRNR" id="PIRNR038994"/>
    </source>
</evidence>